<name>A0A931BSH5_9HYPH</name>
<proteinExistence type="predicted"/>
<dbReference type="Proteomes" id="UP000599312">
    <property type="component" value="Unassembled WGS sequence"/>
</dbReference>
<gene>
    <name evidence="1" type="ORF">I2H38_11325</name>
</gene>
<protein>
    <recommendedName>
        <fullName evidence="3">ASCH domain-containing protein</fullName>
    </recommendedName>
</protein>
<organism evidence="1 2">
    <name type="scientific">Microvirga alba</name>
    <dbReference type="NCBI Taxonomy" id="2791025"/>
    <lineage>
        <taxon>Bacteria</taxon>
        <taxon>Pseudomonadati</taxon>
        <taxon>Pseudomonadota</taxon>
        <taxon>Alphaproteobacteria</taxon>
        <taxon>Hyphomicrobiales</taxon>
        <taxon>Methylobacteriaceae</taxon>
        <taxon>Microvirga</taxon>
    </lineage>
</organism>
<dbReference type="AlphaFoldDB" id="A0A931BSH5"/>
<evidence type="ECO:0000313" key="1">
    <source>
        <dbReference type="EMBL" id="MBF9233969.1"/>
    </source>
</evidence>
<sequence>MGDRSILFSGPMVRALLDGRKTQTRGILKPQPAEWQAKVIDISKPFFCEEEGGWGQVETIWSGPLVPGMCEPEREEWRPLKGLRFAVGDRLWVRENIALPRNWVKYGPVYYAADKHFFMNQTFDVERLRPSIHMPRWASRLTLIVTDVRVQRLQDISEEDAFAEGAPWEDCWPTYRQSFEALWESINGADAWEANPWVAAYTFTVHRCNIDQMEPSP</sequence>
<comment type="caution">
    <text evidence="1">The sequence shown here is derived from an EMBL/GenBank/DDBJ whole genome shotgun (WGS) entry which is preliminary data.</text>
</comment>
<evidence type="ECO:0000313" key="2">
    <source>
        <dbReference type="Proteomes" id="UP000599312"/>
    </source>
</evidence>
<dbReference type="EMBL" id="JADQDO010000005">
    <property type="protein sequence ID" value="MBF9233969.1"/>
    <property type="molecule type" value="Genomic_DNA"/>
</dbReference>
<reference evidence="1" key="1">
    <citation type="submission" date="2020-11" db="EMBL/GenBank/DDBJ databases">
        <authorList>
            <person name="Kim M.K."/>
        </authorList>
    </citation>
    <scope>NUCLEOTIDE SEQUENCE</scope>
    <source>
        <strain evidence="1">BT350</strain>
    </source>
</reference>
<keyword evidence="2" id="KW-1185">Reference proteome</keyword>
<dbReference type="RefSeq" id="WP_196271976.1">
    <property type="nucleotide sequence ID" value="NZ_JADQDO010000005.1"/>
</dbReference>
<evidence type="ECO:0008006" key="3">
    <source>
        <dbReference type="Google" id="ProtNLM"/>
    </source>
</evidence>
<accession>A0A931BSH5</accession>